<dbReference type="PANTHER" id="PTHR44379:SF2">
    <property type="entry name" value="BLR6218 PROTEIN"/>
    <property type="match status" value="1"/>
</dbReference>
<protein>
    <submittedName>
        <fullName evidence="7">(2Fe-2S)-binding protein</fullName>
    </submittedName>
</protein>
<evidence type="ECO:0000256" key="1">
    <source>
        <dbReference type="ARBA" id="ARBA00022714"/>
    </source>
</evidence>
<organism evidence="7 8">
    <name type="scientific">Marinobacter nanhaiticus D15-8W</name>
    <dbReference type="NCBI Taxonomy" id="626887"/>
    <lineage>
        <taxon>Bacteria</taxon>
        <taxon>Pseudomonadati</taxon>
        <taxon>Pseudomonadota</taxon>
        <taxon>Gammaproteobacteria</taxon>
        <taxon>Pseudomonadales</taxon>
        <taxon>Marinobacteraceae</taxon>
        <taxon>Marinobacter</taxon>
    </lineage>
</organism>
<dbReference type="EMBL" id="APLQ01000011">
    <property type="protein sequence ID" value="ENO15031.1"/>
    <property type="molecule type" value="Genomic_DNA"/>
</dbReference>
<dbReference type="AlphaFoldDB" id="N6WU20"/>
<evidence type="ECO:0000313" key="7">
    <source>
        <dbReference type="EMBL" id="ENO15031.1"/>
    </source>
</evidence>
<evidence type="ECO:0000256" key="5">
    <source>
        <dbReference type="ARBA" id="ARBA00023014"/>
    </source>
</evidence>
<dbReference type="PATRIC" id="fig|626887.3.peg.1342"/>
<dbReference type="HOGENOM" id="CLU_052511_3_0_6"/>
<dbReference type="OrthoDB" id="9775084at2"/>
<dbReference type="InterPro" id="IPR036884">
    <property type="entry name" value="2Fe-2S-bd_dom_sf"/>
</dbReference>
<reference evidence="7 8" key="1">
    <citation type="journal article" date="2013" name="Genome Announc.">
        <title>Genome Sequence of the Polycyclic Aromatic Hydrocarbon-Degrading Bacterium Strain Marinobacter nanhaiticus D15-8WT.</title>
        <authorList>
            <person name="Cui Z."/>
            <person name="Gao W."/>
            <person name="Li Q."/>
            <person name="Xu G."/>
            <person name="Zheng L."/>
        </authorList>
    </citation>
    <scope>NUCLEOTIDE SEQUENCE [LARGE SCALE GENOMIC DNA]</scope>
    <source>
        <strain evidence="7 8">D15-8W</strain>
    </source>
</reference>
<keyword evidence="3" id="KW-0560">Oxidoreductase</keyword>
<dbReference type="InterPro" id="IPR001041">
    <property type="entry name" value="2Fe-2S_ferredoxin-type"/>
</dbReference>
<dbReference type="GO" id="GO:0016491">
    <property type="term" value="F:oxidoreductase activity"/>
    <property type="evidence" value="ECO:0007669"/>
    <property type="project" value="UniProtKB-KW"/>
</dbReference>
<dbReference type="InterPro" id="IPR002888">
    <property type="entry name" value="2Fe-2S-bd"/>
</dbReference>
<dbReference type="InterPro" id="IPR051452">
    <property type="entry name" value="Diverse_Oxidoreductases"/>
</dbReference>
<gene>
    <name evidence="7" type="ORF">J057_06771</name>
</gene>
<keyword evidence="2" id="KW-0479">Metal-binding</keyword>
<dbReference type="Pfam" id="PF00111">
    <property type="entry name" value="Fer2"/>
    <property type="match status" value="1"/>
</dbReference>
<dbReference type="InterPro" id="IPR036010">
    <property type="entry name" value="2Fe-2S_ferredoxin-like_sf"/>
</dbReference>
<dbReference type="GO" id="GO:0051537">
    <property type="term" value="F:2 iron, 2 sulfur cluster binding"/>
    <property type="evidence" value="ECO:0007669"/>
    <property type="project" value="UniProtKB-KW"/>
</dbReference>
<dbReference type="Gene3D" id="3.10.20.30">
    <property type="match status" value="1"/>
</dbReference>
<dbReference type="Proteomes" id="UP000013165">
    <property type="component" value="Unassembled WGS sequence"/>
</dbReference>
<keyword evidence="1" id="KW-0001">2Fe-2S</keyword>
<keyword evidence="5" id="KW-0411">Iron-sulfur</keyword>
<dbReference type="InterPro" id="IPR006058">
    <property type="entry name" value="2Fe2S_fd_BS"/>
</dbReference>
<dbReference type="Pfam" id="PF01799">
    <property type="entry name" value="Fer2_2"/>
    <property type="match status" value="1"/>
</dbReference>
<dbReference type="InterPro" id="IPR012675">
    <property type="entry name" value="Beta-grasp_dom_sf"/>
</dbReference>
<dbReference type="SUPFAM" id="SSF47741">
    <property type="entry name" value="CO dehydrogenase ISP C-domain like"/>
    <property type="match status" value="1"/>
</dbReference>
<evidence type="ECO:0000256" key="4">
    <source>
        <dbReference type="ARBA" id="ARBA00023004"/>
    </source>
</evidence>
<evidence type="ECO:0000256" key="2">
    <source>
        <dbReference type="ARBA" id="ARBA00022723"/>
    </source>
</evidence>
<proteinExistence type="predicted"/>
<dbReference type="RefSeq" id="WP_004579327.1">
    <property type="nucleotide sequence ID" value="NZ_AP028878.1"/>
</dbReference>
<evidence type="ECO:0000313" key="8">
    <source>
        <dbReference type="Proteomes" id="UP000013165"/>
    </source>
</evidence>
<dbReference type="Gene3D" id="1.10.150.120">
    <property type="entry name" value="[2Fe-2S]-binding domain"/>
    <property type="match status" value="1"/>
</dbReference>
<dbReference type="FunFam" id="3.10.20.30:FF:000020">
    <property type="entry name" value="Xanthine dehydrogenase iron-sulfur subunit"/>
    <property type="match status" value="1"/>
</dbReference>
<dbReference type="PROSITE" id="PS00197">
    <property type="entry name" value="2FE2S_FER_1"/>
    <property type="match status" value="1"/>
</dbReference>
<dbReference type="PANTHER" id="PTHR44379">
    <property type="entry name" value="OXIDOREDUCTASE WITH IRON-SULFUR SUBUNIT"/>
    <property type="match status" value="1"/>
</dbReference>
<dbReference type="STRING" id="626887.J057_06771"/>
<keyword evidence="8" id="KW-1185">Reference proteome</keyword>
<accession>N6WU20</accession>
<feature type="domain" description="2Fe-2S ferredoxin-type" evidence="6">
    <location>
        <begin position="1"/>
        <end position="77"/>
    </location>
</feature>
<dbReference type="eggNOG" id="COG2080">
    <property type="taxonomic scope" value="Bacteria"/>
</dbReference>
<comment type="caution">
    <text evidence="7">The sequence shown here is derived from an EMBL/GenBank/DDBJ whole genome shotgun (WGS) entry which is preliminary data.</text>
</comment>
<dbReference type="CDD" id="cd00207">
    <property type="entry name" value="fer2"/>
    <property type="match status" value="1"/>
</dbReference>
<keyword evidence="4" id="KW-0408">Iron</keyword>
<evidence type="ECO:0000259" key="6">
    <source>
        <dbReference type="PROSITE" id="PS51085"/>
    </source>
</evidence>
<name>N6WU20_9GAMM</name>
<dbReference type="GO" id="GO:0046872">
    <property type="term" value="F:metal ion binding"/>
    <property type="evidence" value="ECO:0007669"/>
    <property type="project" value="UniProtKB-KW"/>
</dbReference>
<dbReference type="PROSITE" id="PS51085">
    <property type="entry name" value="2FE2S_FER_2"/>
    <property type="match status" value="1"/>
</dbReference>
<sequence>MAVSFELNGKQVSADVDPDTPLLWVIRDHFRLTGTKFGCGIAQCGACTVHMNGLTRRSCVTPVSQVDGGTVTTIEGLDGREAQAVQDAWVALDVPQCGFCQSGQVMSAAALLREIPNPTDENIDQAMAGNICRCATYARIRKAIHNAADTLEG</sequence>
<evidence type="ECO:0000256" key="3">
    <source>
        <dbReference type="ARBA" id="ARBA00023002"/>
    </source>
</evidence>
<dbReference type="SUPFAM" id="SSF54292">
    <property type="entry name" value="2Fe-2S ferredoxin-like"/>
    <property type="match status" value="1"/>
</dbReference>